<protein>
    <submittedName>
        <fullName evidence="1">Macaca fascicularis brain cDNA, clone: QmoA-12468</fullName>
    </submittedName>
</protein>
<proteinExistence type="evidence at transcript level"/>
<dbReference type="AlphaFoldDB" id="I7GJ77"/>
<name>I7GJ77_MACFA</name>
<dbReference type="EMBL" id="AB174137">
    <property type="protein sequence ID" value="BAE91199.1"/>
    <property type="molecule type" value="mRNA"/>
</dbReference>
<reference evidence="1" key="1">
    <citation type="journal article" date="2007" name="PLoS Biol.">
        <title>Rate of evolution in brain-expressed genes in humans and other primates.</title>
        <authorList>
            <person name="Wang H.-Y."/>
            <person name="Chien H.-C."/>
            <person name="Osada N."/>
            <person name="Hashimoto K."/>
            <person name="Sugano S."/>
            <person name="Gojobori T."/>
            <person name="Chou C.-K."/>
            <person name="Tsai S.-F."/>
            <person name="Wu C.-I."/>
            <person name="Shen C.-K.J."/>
        </authorList>
    </citation>
    <scope>NUCLEOTIDE SEQUENCE</scope>
</reference>
<evidence type="ECO:0000313" key="1">
    <source>
        <dbReference type="EMBL" id="BAE91199.1"/>
    </source>
</evidence>
<accession>I7GJ77</accession>
<organism evidence="1">
    <name type="scientific">Macaca fascicularis</name>
    <name type="common">Crab-eating macaque</name>
    <name type="synonym">Cynomolgus monkey</name>
    <dbReference type="NCBI Taxonomy" id="9541"/>
    <lineage>
        <taxon>Eukaryota</taxon>
        <taxon>Metazoa</taxon>
        <taxon>Chordata</taxon>
        <taxon>Craniata</taxon>
        <taxon>Vertebrata</taxon>
        <taxon>Euteleostomi</taxon>
        <taxon>Mammalia</taxon>
        <taxon>Eutheria</taxon>
        <taxon>Euarchontoglires</taxon>
        <taxon>Primates</taxon>
        <taxon>Haplorrhini</taxon>
        <taxon>Catarrhini</taxon>
        <taxon>Cercopithecidae</taxon>
        <taxon>Cercopithecinae</taxon>
        <taxon>Macaca</taxon>
    </lineage>
</organism>
<sequence>MYHLWAWRMGRSACCSHCQHKHISLGTQRVISTLSLPSPMPRQLPRGLRTCPHAWELLPLLTSE</sequence>